<comment type="catalytic activity">
    <reaction evidence="1">
        <text>chorismate = isochorismate</text>
        <dbReference type="Rhea" id="RHEA:18985"/>
        <dbReference type="ChEBI" id="CHEBI:29748"/>
        <dbReference type="ChEBI" id="CHEBI:29780"/>
        <dbReference type="EC" id="5.4.4.2"/>
    </reaction>
</comment>
<dbReference type="PANTHER" id="PTHR42839">
    <property type="entry name" value="ISOCHORISMATE SYNTHASE ENTC"/>
    <property type="match status" value="1"/>
</dbReference>
<evidence type="ECO:0000313" key="7">
    <source>
        <dbReference type="EMBL" id="PKE25605.1"/>
    </source>
</evidence>
<gene>
    <name evidence="7" type="ORF">CW686_09250</name>
</gene>
<sequence>MFFVPVDLTLKAIYQYPYKGVTHEAAIFRHFAEYKGERFLYINKDKSLKIIGIGVQSLIEYSTIDPEGVEEAFHNQITDAQIHGDSKLHLKLFGGFYFDEAESPDFATFSKSHFVIPKIQIVIEEEGSWIIFTDHTLERERICGDLTSLPPLDIQHNTLLDSEDMELETFRMNATEAIQKMQQSAFDKVVLSRKRQLTMTSPIEVETLIDAASHNHELSYTMVMESGSKTFISKTPEQLVAVMDGVIYTNAIAGTMPKTVSDAKDLLQSDEKNLHEHRIVVQSIEQDLAPFSQNIIMKDYPEILENQFLYHLYTPIKAKLNNGSTLRVTRALHPTPALGGYPKTEAMAFLEKAGEHRGLYGAPVGYVDAQGDGEFIVAIRSMVIEDNRAILFAGCGIVRDSEVESEVYETEIKFKPMLQMLGVPHHE</sequence>
<dbReference type="GO" id="GO:0008909">
    <property type="term" value="F:isochorismate synthase activity"/>
    <property type="evidence" value="ECO:0007669"/>
    <property type="project" value="UniProtKB-EC"/>
</dbReference>
<comment type="similarity">
    <text evidence="2">Belongs to the isochorismate synthase family.</text>
</comment>
<accession>A0A855GS43</accession>
<dbReference type="InterPro" id="IPR005801">
    <property type="entry name" value="ADC_synthase"/>
</dbReference>
<evidence type="ECO:0000256" key="2">
    <source>
        <dbReference type="ARBA" id="ARBA00005297"/>
    </source>
</evidence>
<protein>
    <recommendedName>
        <fullName evidence="3">isochorismate synthase</fullName>
        <ecNumber evidence="3">5.4.4.2</ecNumber>
    </recommendedName>
    <alternativeName>
        <fullName evidence="5">Isochorismate mutase</fullName>
    </alternativeName>
</protein>
<organism evidence="7 8">
    <name type="scientific">Macrococcoides caseolyticum</name>
    <dbReference type="NCBI Taxonomy" id="69966"/>
    <lineage>
        <taxon>Bacteria</taxon>
        <taxon>Bacillati</taxon>
        <taxon>Bacillota</taxon>
        <taxon>Bacilli</taxon>
        <taxon>Bacillales</taxon>
        <taxon>Staphylococcaceae</taxon>
        <taxon>Macrococcoides</taxon>
    </lineage>
</organism>
<dbReference type="GO" id="GO:0009697">
    <property type="term" value="P:salicylic acid biosynthetic process"/>
    <property type="evidence" value="ECO:0007669"/>
    <property type="project" value="TreeGrafter"/>
</dbReference>
<keyword evidence="4" id="KW-0413">Isomerase</keyword>
<evidence type="ECO:0000256" key="3">
    <source>
        <dbReference type="ARBA" id="ARBA00012824"/>
    </source>
</evidence>
<dbReference type="Gene3D" id="3.60.120.10">
    <property type="entry name" value="Anthranilate synthase"/>
    <property type="match status" value="1"/>
</dbReference>
<evidence type="ECO:0000256" key="5">
    <source>
        <dbReference type="ARBA" id="ARBA00041564"/>
    </source>
</evidence>
<reference evidence="7 8" key="1">
    <citation type="submission" date="2017-12" db="EMBL/GenBank/DDBJ databases">
        <title>Genomics of Macrococcus caseolyticus.</title>
        <authorList>
            <person name="MacFadyen A.C."/>
            <person name="Paterson G.K."/>
        </authorList>
    </citation>
    <scope>NUCLEOTIDE SEQUENCE [LARGE SCALE GENOMIC DNA]</scope>
    <source>
        <strain evidence="7 8">5788_EF188</strain>
    </source>
</reference>
<name>A0A855GS43_9STAP</name>
<evidence type="ECO:0000313" key="8">
    <source>
        <dbReference type="Proteomes" id="UP000233482"/>
    </source>
</evidence>
<evidence type="ECO:0000259" key="6">
    <source>
        <dbReference type="Pfam" id="PF00425"/>
    </source>
</evidence>
<evidence type="ECO:0000256" key="1">
    <source>
        <dbReference type="ARBA" id="ARBA00000799"/>
    </source>
</evidence>
<dbReference type="EMBL" id="PIXC01000021">
    <property type="protein sequence ID" value="PKE25605.1"/>
    <property type="molecule type" value="Genomic_DNA"/>
</dbReference>
<dbReference type="SUPFAM" id="SSF56322">
    <property type="entry name" value="ADC synthase"/>
    <property type="match status" value="1"/>
</dbReference>
<dbReference type="InterPro" id="IPR015890">
    <property type="entry name" value="Chorismate_C"/>
</dbReference>
<dbReference type="PANTHER" id="PTHR42839:SF1">
    <property type="entry name" value="ISOCHORISMATE SYNTHASE MENF"/>
    <property type="match status" value="1"/>
</dbReference>
<dbReference type="InterPro" id="IPR004561">
    <property type="entry name" value="IsoChor_synthase"/>
</dbReference>
<dbReference type="AlphaFoldDB" id="A0A855GS43"/>
<dbReference type="Proteomes" id="UP000233482">
    <property type="component" value="Unassembled WGS sequence"/>
</dbReference>
<comment type="caution">
    <text evidence="7">The sequence shown here is derived from an EMBL/GenBank/DDBJ whole genome shotgun (WGS) entry which is preliminary data.</text>
</comment>
<evidence type="ECO:0000256" key="4">
    <source>
        <dbReference type="ARBA" id="ARBA00023235"/>
    </source>
</evidence>
<dbReference type="EC" id="5.4.4.2" evidence="3"/>
<dbReference type="NCBIfam" id="TIGR00543">
    <property type="entry name" value="isochor_syn"/>
    <property type="match status" value="1"/>
</dbReference>
<feature type="domain" description="Chorismate-utilising enzyme C-terminal" evidence="6">
    <location>
        <begin position="168"/>
        <end position="413"/>
    </location>
</feature>
<dbReference type="InterPro" id="IPR019999">
    <property type="entry name" value="Anth_synth_I-like"/>
</dbReference>
<dbReference type="PRINTS" id="PR00095">
    <property type="entry name" value="ANTSNTHASEI"/>
</dbReference>
<dbReference type="Pfam" id="PF00425">
    <property type="entry name" value="Chorismate_bind"/>
    <property type="match status" value="1"/>
</dbReference>
<proteinExistence type="inferred from homology"/>